<name>A0A2A2TN99_9CYAN</name>
<organism evidence="1 2">
    <name type="scientific">Brunnivagina elsteri CCALA 953</name>
    <dbReference type="NCBI Taxonomy" id="987040"/>
    <lineage>
        <taxon>Bacteria</taxon>
        <taxon>Bacillati</taxon>
        <taxon>Cyanobacteriota</taxon>
        <taxon>Cyanophyceae</taxon>
        <taxon>Nostocales</taxon>
        <taxon>Calotrichaceae</taxon>
        <taxon>Brunnivagina</taxon>
    </lineage>
</organism>
<evidence type="ECO:0000313" key="2">
    <source>
        <dbReference type="Proteomes" id="UP000218238"/>
    </source>
</evidence>
<protein>
    <submittedName>
        <fullName evidence="1">Uncharacterized protein</fullName>
    </submittedName>
</protein>
<gene>
    <name evidence="1" type="ORF">CK510_04545</name>
</gene>
<dbReference type="AlphaFoldDB" id="A0A2A2TN99"/>
<dbReference type="EMBL" id="NTFS01000030">
    <property type="protein sequence ID" value="PAX59912.1"/>
    <property type="molecule type" value="Genomic_DNA"/>
</dbReference>
<evidence type="ECO:0000313" key="1">
    <source>
        <dbReference type="EMBL" id="PAX59912.1"/>
    </source>
</evidence>
<comment type="caution">
    <text evidence="1">The sequence shown here is derived from an EMBL/GenBank/DDBJ whole genome shotgun (WGS) entry which is preliminary data.</text>
</comment>
<reference evidence="1 2" key="1">
    <citation type="submission" date="2017-08" db="EMBL/GenBank/DDBJ databases">
        <title>Draft genome sequence of filamentous cyanobacterium Calothrix elsteri CCALA 953.</title>
        <authorList>
            <person name="Gagunashvili A.N."/>
            <person name="Elster J."/>
            <person name="Andresson O.S."/>
        </authorList>
    </citation>
    <scope>NUCLEOTIDE SEQUENCE [LARGE SCALE GENOMIC DNA]</scope>
    <source>
        <strain evidence="1 2">CCALA 953</strain>
    </source>
</reference>
<dbReference type="Proteomes" id="UP000218238">
    <property type="component" value="Unassembled WGS sequence"/>
</dbReference>
<accession>A0A2A2TN99</accession>
<sequence>MEFKYMSFCKQLELFDMRPYTTKQFVSKEQFITLGVSELHFKNVLQPIEYIQLELNLFPSVSNLMEIEFLELAA</sequence>
<keyword evidence="2" id="KW-1185">Reference proteome</keyword>
<proteinExistence type="predicted"/>